<evidence type="ECO:0000256" key="14">
    <source>
        <dbReference type="ARBA" id="ARBA00048996"/>
    </source>
</evidence>
<keyword evidence="12 15" id="KW-0472">Membrane</keyword>
<comment type="subcellular location">
    <subcellularLocation>
        <location evidence="15">Cell membrane</location>
        <topology evidence="15">Peripheral membrane protein</topology>
    </subcellularLocation>
    <subcellularLocation>
        <location evidence="3">Membrane</location>
    </subcellularLocation>
</comment>
<feature type="binding site" evidence="15">
    <location>
        <position position="185"/>
    </location>
    <ligand>
        <name>substrate</name>
    </ligand>
</feature>
<feature type="binding site" evidence="15">
    <location>
        <position position="180"/>
    </location>
    <ligand>
        <name>substrate</name>
    </ligand>
</feature>
<dbReference type="InterPro" id="IPR005720">
    <property type="entry name" value="Dihydroorotate_DH_cat"/>
</dbReference>
<feature type="binding site" evidence="15">
    <location>
        <position position="305"/>
    </location>
    <ligand>
        <name>FMN</name>
        <dbReference type="ChEBI" id="CHEBI:58210"/>
    </ligand>
</feature>
<dbReference type="Gene3D" id="3.20.20.70">
    <property type="entry name" value="Aldolase class I"/>
    <property type="match status" value="1"/>
</dbReference>
<keyword evidence="10 15" id="KW-0665">Pyrimidine biosynthesis</keyword>
<dbReference type="InterPro" id="IPR050074">
    <property type="entry name" value="DHO_dehydrogenase"/>
</dbReference>
<evidence type="ECO:0000256" key="10">
    <source>
        <dbReference type="ARBA" id="ARBA00022975"/>
    </source>
</evidence>
<dbReference type="PROSITE" id="PS00911">
    <property type="entry name" value="DHODEHASE_1"/>
    <property type="match status" value="1"/>
</dbReference>
<evidence type="ECO:0000256" key="1">
    <source>
        <dbReference type="ARBA" id="ARBA00003125"/>
    </source>
</evidence>
<feature type="active site" description="Nucleophile" evidence="15">
    <location>
        <position position="183"/>
    </location>
</feature>
<feature type="binding site" evidence="15">
    <location>
        <begin position="69"/>
        <end position="73"/>
    </location>
    <ligand>
        <name>FMN</name>
        <dbReference type="ChEBI" id="CHEBI:58210"/>
    </ligand>
</feature>
<protein>
    <recommendedName>
        <fullName evidence="15">Dihydroorotate dehydrogenase (quinone)</fullName>
        <ecNumber evidence="15">1.3.5.2</ecNumber>
    </recommendedName>
    <alternativeName>
        <fullName evidence="15">DHOdehase</fullName>
        <shortName evidence="15">DHOD</shortName>
        <shortName evidence="15">DHODase</shortName>
    </alternativeName>
    <alternativeName>
        <fullName evidence="15">Dihydroorotate oxidase</fullName>
    </alternativeName>
</protein>
<comment type="subunit">
    <text evidence="7">Heterotetramer of 2 PyrK and 2 PyrD type B subunits.</text>
</comment>
<feature type="binding site" evidence="15">
    <location>
        <position position="147"/>
    </location>
    <ligand>
        <name>FMN</name>
        <dbReference type="ChEBI" id="CHEBI:58210"/>
    </ligand>
</feature>
<comment type="catalytic activity">
    <reaction evidence="14">
        <text>(S)-dihydroorotate + NAD(+) = orotate + NADH + H(+)</text>
        <dbReference type="Rhea" id="RHEA:13513"/>
        <dbReference type="ChEBI" id="CHEBI:15378"/>
        <dbReference type="ChEBI" id="CHEBI:30839"/>
        <dbReference type="ChEBI" id="CHEBI:30864"/>
        <dbReference type="ChEBI" id="CHEBI:57540"/>
        <dbReference type="ChEBI" id="CHEBI:57945"/>
        <dbReference type="EC" id="1.3.1.14"/>
    </reaction>
</comment>
<keyword evidence="18" id="KW-1185">Reference proteome</keyword>
<feature type="binding site" evidence="15">
    <location>
        <position position="254"/>
    </location>
    <ligand>
        <name>FMN</name>
        <dbReference type="ChEBI" id="CHEBI:58210"/>
    </ligand>
</feature>
<feature type="binding site" evidence="15">
    <location>
        <begin position="255"/>
        <end position="256"/>
    </location>
    <ligand>
        <name>substrate</name>
    </ligand>
</feature>
<evidence type="ECO:0000256" key="9">
    <source>
        <dbReference type="ARBA" id="ARBA00022643"/>
    </source>
</evidence>
<evidence type="ECO:0000256" key="6">
    <source>
        <dbReference type="ARBA" id="ARBA00005359"/>
    </source>
</evidence>
<evidence type="ECO:0000256" key="2">
    <source>
        <dbReference type="ARBA" id="ARBA00003616"/>
    </source>
</evidence>
<comment type="function">
    <text evidence="2">Catalyzes the conversion of dihydroorotate to orotate with NAD(+) as electron acceptor.</text>
</comment>
<dbReference type="InterPro" id="IPR001295">
    <property type="entry name" value="Dihydroorotate_DH_CS"/>
</dbReference>
<dbReference type="SUPFAM" id="SSF51395">
    <property type="entry name" value="FMN-linked oxidoreductases"/>
    <property type="match status" value="1"/>
</dbReference>
<dbReference type="CDD" id="cd04738">
    <property type="entry name" value="DHOD_2_like"/>
    <property type="match status" value="1"/>
</dbReference>
<comment type="catalytic activity">
    <reaction evidence="13 15">
        <text>(S)-dihydroorotate + a quinone = orotate + a quinol</text>
        <dbReference type="Rhea" id="RHEA:30187"/>
        <dbReference type="ChEBI" id="CHEBI:24646"/>
        <dbReference type="ChEBI" id="CHEBI:30839"/>
        <dbReference type="ChEBI" id="CHEBI:30864"/>
        <dbReference type="ChEBI" id="CHEBI:132124"/>
        <dbReference type="EC" id="1.3.5.2"/>
    </reaction>
</comment>
<organism evidence="17 18">
    <name type="scientific">Chengkuizengella axinellae</name>
    <dbReference type="NCBI Taxonomy" id="3064388"/>
    <lineage>
        <taxon>Bacteria</taxon>
        <taxon>Bacillati</taxon>
        <taxon>Bacillota</taxon>
        <taxon>Bacilli</taxon>
        <taxon>Bacillales</taxon>
        <taxon>Paenibacillaceae</taxon>
        <taxon>Chengkuizengella</taxon>
    </lineage>
</organism>
<comment type="function">
    <text evidence="1 15">Catalyzes the conversion of dihydroorotate to orotate with quinone as electron acceptor.</text>
</comment>
<comment type="pathway">
    <text evidence="4">Pyrimidine metabolism; UMP biosynthesis via de novo pathway; orotate from (S)-dihydroorotate (NAD(+) route): step 1/1.</text>
</comment>
<dbReference type="InterPro" id="IPR013785">
    <property type="entry name" value="Aldolase_TIM"/>
</dbReference>
<feature type="binding site" evidence="15">
    <location>
        <position position="180"/>
    </location>
    <ligand>
        <name>FMN</name>
        <dbReference type="ChEBI" id="CHEBI:58210"/>
    </ligand>
</feature>
<evidence type="ECO:0000259" key="16">
    <source>
        <dbReference type="Pfam" id="PF01180"/>
    </source>
</evidence>
<gene>
    <name evidence="15" type="primary">pyrD</name>
    <name evidence="17" type="ORF">Q5Y73_10595</name>
</gene>
<comment type="caution">
    <text evidence="17">The sequence shown here is derived from an EMBL/GenBank/DDBJ whole genome shotgun (WGS) entry which is preliminary data.</text>
</comment>
<feature type="binding site" evidence="15">
    <location>
        <position position="226"/>
    </location>
    <ligand>
        <name>FMN</name>
        <dbReference type="ChEBI" id="CHEBI:58210"/>
    </ligand>
</feature>
<dbReference type="NCBIfam" id="TIGR01036">
    <property type="entry name" value="pyrD_sub2"/>
    <property type="match status" value="1"/>
</dbReference>
<feature type="binding site" evidence="15">
    <location>
        <position position="276"/>
    </location>
    <ligand>
        <name>FMN</name>
        <dbReference type="ChEBI" id="CHEBI:58210"/>
    </ligand>
</feature>
<dbReference type="HAMAP" id="MF_00225">
    <property type="entry name" value="DHO_dh_type2"/>
    <property type="match status" value="1"/>
</dbReference>
<feature type="domain" description="Dihydroorotate dehydrogenase catalytic" evidence="16">
    <location>
        <begin position="52"/>
        <end position="348"/>
    </location>
</feature>
<keyword evidence="8 15" id="KW-0285">Flavoprotein</keyword>
<evidence type="ECO:0000256" key="11">
    <source>
        <dbReference type="ARBA" id="ARBA00023002"/>
    </source>
</evidence>
<accession>A0ABT9J0M2</accession>
<evidence type="ECO:0000313" key="17">
    <source>
        <dbReference type="EMBL" id="MDP5274559.1"/>
    </source>
</evidence>
<dbReference type="EC" id="1.3.5.2" evidence="15"/>
<keyword evidence="11 15" id="KW-0560">Oxidoreductase</keyword>
<name>A0ABT9J0M2_9BACL</name>
<comment type="cofactor">
    <cofactor evidence="15">
        <name>FMN</name>
        <dbReference type="ChEBI" id="CHEBI:58210"/>
    </cofactor>
    <text evidence="15">Binds 1 FMN per subunit.</text>
</comment>
<dbReference type="PANTHER" id="PTHR48109">
    <property type="entry name" value="DIHYDROOROTATE DEHYDROGENASE (QUINONE), MITOCHONDRIAL-RELATED"/>
    <property type="match status" value="1"/>
</dbReference>
<sequence>MLYQKIVKPVFFKMDPEKAHHVTMDGMRMANKIPGALSILNALYGVPEKEELSQRLWNIKFSNPVGLAAGLDKNAIAVQGFSSIGFGFMEVGTVTPKAQPGNEQPRLFRLPQDEALINRMGFNNEGADSMAHHLQKVYTKKVPIAVNIGKNKITPNEDAVRDYQACIKRLYTYGDFFVVNISSPNTPNLRELQHGDELNQLLQAVMDEMKAQHEKYGKDSKPVLVKIAPDLSDQELEMTIKSIVNHHISGVIATNTTVSREGLSHPHAKETGGLSGKNLLHPSTEIIRKIYKISEGKIPIIGSGGIFTAEDAYEKIRAGASLVEIYTSLIYKGPSVVREINAGLLNLLKRDGYKHISEAVGAEHK</sequence>
<dbReference type="RefSeq" id="WP_305991863.1">
    <property type="nucleotide sequence ID" value="NZ_JAVAMP010000003.1"/>
</dbReference>
<feature type="binding site" evidence="15">
    <location>
        <position position="93"/>
    </location>
    <ligand>
        <name>FMN</name>
        <dbReference type="ChEBI" id="CHEBI:58210"/>
    </ligand>
</feature>
<proteinExistence type="inferred from homology"/>
<dbReference type="NCBIfam" id="NF003645">
    <property type="entry name" value="PRK05286.1-2"/>
    <property type="match status" value="1"/>
</dbReference>
<evidence type="ECO:0000256" key="3">
    <source>
        <dbReference type="ARBA" id="ARBA00004370"/>
    </source>
</evidence>
<reference evidence="17 18" key="1">
    <citation type="submission" date="2023-08" db="EMBL/GenBank/DDBJ databases">
        <authorList>
            <person name="Park J.-S."/>
        </authorList>
    </citation>
    <scope>NUCLEOTIDE SEQUENCE [LARGE SCALE GENOMIC DNA]</scope>
    <source>
        <strain evidence="17 18">2205SS18-9</strain>
    </source>
</reference>
<evidence type="ECO:0000256" key="15">
    <source>
        <dbReference type="HAMAP-Rule" id="MF_00225"/>
    </source>
</evidence>
<dbReference type="PANTHER" id="PTHR48109:SF4">
    <property type="entry name" value="DIHYDROOROTATE DEHYDROGENASE (QUINONE), MITOCHONDRIAL"/>
    <property type="match status" value="1"/>
</dbReference>
<dbReference type="PROSITE" id="PS00912">
    <property type="entry name" value="DHODEHASE_2"/>
    <property type="match status" value="1"/>
</dbReference>
<feature type="binding site" evidence="15">
    <location>
        <begin position="118"/>
        <end position="122"/>
    </location>
    <ligand>
        <name>substrate</name>
    </ligand>
</feature>
<evidence type="ECO:0000256" key="5">
    <source>
        <dbReference type="ARBA" id="ARBA00005161"/>
    </source>
</evidence>
<feature type="binding site" evidence="15">
    <location>
        <position position="73"/>
    </location>
    <ligand>
        <name>substrate</name>
    </ligand>
</feature>
<evidence type="ECO:0000256" key="4">
    <source>
        <dbReference type="ARBA" id="ARBA00004715"/>
    </source>
</evidence>
<evidence type="ECO:0000256" key="8">
    <source>
        <dbReference type="ARBA" id="ARBA00022630"/>
    </source>
</evidence>
<evidence type="ECO:0000256" key="12">
    <source>
        <dbReference type="ARBA" id="ARBA00023136"/>
    </source>
</evidence>
<dbReference type="NCBIfam" id="NF003652">
    <property type="entry name" value="PRK05286.2-5"/>
    <property type="match status" value="1"/>
</dbReference>
<keyword evidence="15" id="KW-1003">Cell membrane</keyword>
<dbReference type="Proteomes" id="UP001231941">
    <property type="component" value="Unassembled WGS sequence"/>
</dbReference>
<comment type="similarity">
    <text evidence="6 15">Belongs to the dihydroorotate dehydrogenase family. Type 2 subfamily.</text>
</comment>
<dbReference type="GO" id="GO:0106430">
    <property type="term" value="F:dihydroorotate dehydrogenase (quinone) activity"/>
    <property type="evidence" value="ECO:0007669"/>
    <property type="project" value="UniProtKB-EC"/>
</dbReference>
<feature type="binding site" evidence="15">
    <location>
        <begin position="326"/>
        <end position="327"/>
    </location>
    <ligand>
        <name>FMN</name>
        <dbReference type="ChEBI" id="CHEBI:58210"/>
    </ligand>
</feature>
<dbReference type="InterPro" id="IPR005719">
    <property type="entry name" value="Dihydroorotate_DH_2"/>
</dbReference>
<dbReference type="Pfam" id="PF01180">
    <property type="entry name" value="DHO_dh"/>
    <property type="match status" value="1"/>
</dbReference>
<evidence type="ECO:0000313" key="18">
    <source>
        <dbReference type="Proteomes" id="UP001231941"/>
    </source>
</evidence>
<keyword evidence="9 15" id="KW-0288">FMN</keyword>
<evidence type="ECO:0000256" key="13">
    <source>
        <dbReference type="ARBA" id="ARBA00048639"/>
    </source>
</evidence>
<comment type="subunit">
    <text evidence="15">Monomer.</text>
</comment>
<comment type="pathway">
    <text evidence="5 15">Pyrimidine metabolism; UMP biosynthesis via de novo pathway; orotate from (S)-dihydroorotate (quinone route): step 1/1.</text>
</comment>
<dbReference type="EMBL" id="JAVAMP010000003">
    <property type="protein sequence ID" value="MDP5274559.1"/>
    <property type="molecule type" value="Genomic_DNA"/>
</dbReference>
<evidence type="ECO:0000256" key="7">
    <source>
        <dbReference type="ARBA" id="ARBA00011669"/>
    </source>
</evidence>